<evidence type="ECO:0000313" key="1">
    <source>
        <dbReference type="EMBL" id="OMO57967.1"/>
    </source>
</evidence>
<proteinExistence type="predicted"/>
<organism evidence="1 2">
    <name type="scientific">Corchorus capsularis</name>
    <name type="common">Jute</name>
    <dbReference type="NCBI Taxonomy" id="210143"/>
    <lineage>
        <taxon>Eukaryota</taxon>
        <taxon>Viridiplantae</taxon>
        <taxon>Streptophyta</taxon>
        <taxon>Embryophyta</taxon>
        <taxon>Tracheophyta</taxon>
        <taxon>Spermatophyta</taxon>
        <taxon>Magnoliopsida</taxon>
        <taxon>eudicotyledons</taxon>
        <taxon>Gunneridae</taxon>
        <taxon>Pentapetalae</taxon>
        <taxon>rosids</taxon>
        <taxon>malvids</taxon>
        <taxon>Malvales</taxon>
        <taxon>Malvaceae</taxon>
        <taxon>Grewioideae</taxon>
        <taxon>Apeibeae</taxon>
        <taxon>Corchorus</taxon>
    </lineage>
</organism>
<dbReference type="AlphaFoldDB" id="A0A1R3GIS9"/>
<comment type="caution">
    <text evidence="1">The sequence shown here is derived from an EMBL/GenBank/DDBJ whole genome shotgun (WGS) entry which is preliminary data.</text>
</comment>
<dbReference type="EMBL" id="AWWV01014269">
    <property type="protein sequence ID" value="OMO57967.1"/>
    <property type="molecule type" value="Genomic_DNA"/>
</dbReference>
<reference evidence="1 2" key="1">
    <citation type="submission" date="2013-09" db="EMBL/GenBank/DDBJ databases">
        <title>Corchorus capsularis genome sequencing.</title>
        <authorList>
            <person name="Alam M."/>
            <person name="Haque M.S."/>
            <person name="Islam M.S."/>
            <person name="Emdad E.M."/>
            <person name="Islam M.M."/>
            <person name="Ahmed B."/>
            <person name="Halim A."/>
            <person name="Hossen Q.M.M."/>
            <person name="Hossain M.Z."/>
            <person name="Ahmed R."/>
            <person name="Khan M.M."/>
            <person name="Islam R."/>
            <person name="Rashid M.M."/>
            <person name="Khan S.A."/>
            <person name="Rahman M.S."/>
            <person name="Alam M."/>
        </authorList>
    </citation>
    <scope>NUCLEOTIDE SEQUENCE [LARGE SCALE GENOMIC DNA]</scope>
    <source>
        <strain evidence="2">cv. CVL-1</strain>
        <tissue evidence="1">Whole seedling</tissue>
    </source>
</reference>
<sequence length="28" mass="3004">MGLPNPVPTCPLAPIVLEEGRVKIEAMK</sequence>
<keyword evidence="2" id="KW-1185">Reference proteome</keyword>
<dbReference type="Gramene" id="OMO57967">
    <property type="protein sequence ID" value="OMO57967"/>
    <property type="gene ID" value="CCACVL1_25633"/>
</dbReference>
<name>A0A1R3GIS9_COCAP</name>
<dbReference type="Proteomes" id="UP000188268">
    <property type="component" value="Unassembled WGS sequence"/>
</dbReference>
<evidence type="ECO:0000313" key="2">
    <source>
        <dbReference type="Proteomes" id="UP000188268"/>
    </source>
</evidence>
<protein>
    <submittedName>
        <fullName evidence="1">Uncharacterized protein</fullName>
    </submittedName>
</protein>
<gene>
    <name evidence="1" type="ORF">CCACVL1_25633</name>
</gene>
<accession>A0A1R3GIS9</accession>